<dbReference type="AlphaFoldDB" id="A0A1A7X558"/>
<dbReference type="EMBL" id="HADW01011688">
    <property type="protein sequence ID" value="SBP13088.1"/>
    <property type="molecule type" value="Transcribed_RNA"/>
</dbReference>
<feature type="non-terminal residue" evidence="1">
    <location>
        <position position="78"/>
    </location>
</feature>
<organism evidence="1">
    <name type="scientific">Iconisemion striatum</name>
    <dbReference type="NCBI Taxonomy" id="60296"/>
    <lineage>
        <taxon>Eukaryota</taxon>
        <taxon>Metazoa</taxon>
        <taxon>Chordata</taxon>
        <taxon>Craniata</taxon>
        <taxon>Vertebrata</taxon>
        <taxon>Euteleostomi</taxon>
        <taxon>Actinopterygii</taxon>
        <taxon>Neopterygii</taxon>
        <taxon>Teleostei</taxon>
        <taxon>Neoteleostei</taxon>
        <taxon>Acanthomorphata</taxon>
        <taxon>Ovalentaria</taxon>
        <taxon>Atherinomorphae</taxon>
        <taxon>Cyprinodontiformes</taxon>
        <taxon>Nothobranchiidae</taxon>
        <taxon>Iconisemion</taxon>
    </lineage>
</organism>
<name>A0A1A7X558_9TELE</name>
<protein>
    <submittedName>
        <fullName evidence="1">Uncharacterized protein</fullName>
    </submittedName>
</protein>
<accession>A0A1A7X558</accession>
<feature type="non-terminal residue" evidence="1">
    <location>
        <position position="1"/>
    </location>
</feature>
<reference evidence="1" key="2">
    <citation type="submission" date="2016-06" db="EMBL/GenBank/DDBJ databases">
        <title>The genome of a short-lived fish provides insights into sex chromosome evolution and the genetic control of aging.</title>
        <authorList>
            <person name="Reichwald K."/>
            <person name="Felder M."/>
            <person name="Petzold A."/>
            <person name="Koch P."/>
            <person name="Groth M."/>
            <person name="Platzer M."/>
        </authorList>
    </citation>
    <scope>NUCLEOTIDE SEQUENCE</scope>
    <source>
        <tissue evidence="1">Brain</tissue>
    </source>
</reference>
<evidence type="ECO:0000313" key="1">
    <source>
        <dbReference type="EMBL" id="SBP13088.1"/>
    </source>
</evidence>
<sequence length="78" mass="8758">VRSPDYLNILNDRVIPSMSSFLPDVTGSISRIHGAQIVKEDFREHETSFQPIDEPLRSLWVVLEKALSCGQTSSSIRS</sequence>
<gene>
    <name evidence="1" type="primary">BX000999.2</name>
</gene>
<reference evidence="1" key="1">
    <citation type="submission" date="2016-05" db="EMBL/GenBank/DDBJ databases">
        <authorList>
            <person name="Lavstsen T."/>
            <person name="Jespersen J.S."/>
        </authorList>
    </citation>
    <scope>NUCLEOTIDE SEQUENCE</scope>
    <source>
        <tissue evidence="1">Brain</tissue>
    </source>
</reference>
<proteinExistence type="predicted"/>